<evidence type="ECO:0000256" key="1">
    <source>
        <dbReference type="SAM" id="MobiDB-lite"/>
    </source>
</evidence>
<comment type="caution">
    <text evidence="2">The sequence shown here is derived from an EMBL/GenBank/DDBJ whole genome shotgun (WGS) entry which is preliminary data.</text>
</comment>
<feature type="region of interest" description="Disordered" evidence="1">
    <location>
        <begin position="886"/>
        <end position="905"/>
    </location>
</feature>
<feature type="compositionally biased region" description="Basic and acidic residues" evidence="1">
    <location>
        <begin position="1958"/>
        <end position="1971"/>
    </location>
</feature>
<feature type="compositionally biased region" description="Acidic residues" evidence="1">
    <location>
        <begin position="1269"/>
        <end position="1279"/>
    </location>
</feature>
<organism evidence="2 3">
    <name type="scientific">Polaribacter sejongensis</name>
    <dbReference type="NCBI Taxonomy" id="985043"/>
    <lineage>
        <taxon>Bacteria</taxon>
        <taxon>Pseudomonadati</taxon>
        <taxon>Bacteroidota</taxon>
        <taxon>Flavobacteriia</taxon>
        <taxon>Flavobacteriales</taxon>
        <taxon>Flavobacteriaceae</taxon>
    </lineage>
</organism>
<feature type="region of interest" description="Disordered" evidence="1">
    <location>
        <begin position="1953"/>
        <end position="1997"/>
    </location>
</feature>
<feature type="compositionally biased region" description="Polar residues" evidence="1">
    <location>
        <begin position="1324"/>
        <end position="1338"/>
    </location>
</feature>
<dbReference type="Gene3D" id="4.10.1080.10">
    <property type="entry name" value="TSP type-3 repeat"/>
    <property type="match status" value="3"/>
</dbReference>
<feature type="compositionally biased region" description="Polar residues" evidence="1">
    <location>
        <begin position="1983"/>
        <end position="1993"/>
    </location>
</feature>
<proteinExistence type="predicted"/>
<protein>
    <recommendedName>
        <fullName evidence="4">DUF642 domain-containing protein</fullName>
    </recommendedName>
</protein>
<feature type="compositionally biased region" description="Acidic residues" evidence="1">
    <location>
        <begin position="1343"/>
        <end position="1355"/>
    </location>
</feature>
<dbReference type="SUPFAM" id="SSF103647">
    <property type="entry name" value="TSP type-3 repeat"/>
    <property type="match status" value="6"/>
</dbReference>
<feature type="region of interest" description="Disordered" evidence="1">
    <location>
        <begin position="1101"/>
        <end position="1126"/>
    </location>
</feature>
<accession>A0AAJ1VHJ6</accession>
<feature type="non-terminal residue" evidence="2">
    <location>
        <position position="2124"/>
    </location>
</feature>
<dbReference type="RefSeq" id="WP_290249090.1">
    <property type="nucleotide sequence ID" value="NZ_JAUFQH010000015.1"/>
</dbReference>
<feature type="region of interest" description="Disordered" evidence="1">
    <location>
        <begin position="1181"/>
        <end position="1201"/>
    </location>
</feature>
<dbReference type="PANTHER" id="PTHR10199">
    <property type="entry name" value="THROMBOSPONDIN"/>
    <property type="match status" value="1"/>
</dbReference>
<sequence length="2124" mass="220180">MIKYLLKTKLFGGIIRFKFKTPLHLFIVFVLFSLINTNAQCDSPNHTLNSNQTNGYTFQTGITSVTGNVSITNGSGATFEDGAIVCISSKGKLTISSMSANNGSISIYIGDGEVVFSQSASINANLTLTLGTEGILTSTNTISFNGGNNSIYNEGTMNVGSLDFGGNTLNTFDNLGDVNVSSQINASSIGASNFRNQGTMEVNNNFAISDETILVNCGTIVSGSSFNHNGGMVVNTGVFNITSGSLAMGSTSAIFNNYGEFYTSSGDVNLDGTFYNEGYAKVGGKFQGNGSLTGPASNENKTGFVSIGNQSNISGNLGPNLNIGYTFGGGDTHAIQNETVIAPVSYNCDNNGNCNNPMDTEEVCANLDGTIPCTLNDPGTLIGSCINGSDLQFTLNLTGNDKIGSSYTISGTTSTTGIYNTNTVFVIANGADGLDKTITVTDIDDPNCNLTITVSGSASCIDTDKDGVIDSIDLDDDNDGILDSDELNCLSASSYIDLGQSFTQSSTNTTTGSKTSGSQTNLYNLNEVSASFAYQVINSAQWSDGVSSKGPTNNVDGNYIYGQAKNTNFPNGSFYPANSADLSVAIYTITFTEPVYNIEFKWGGLDNSDRADISANLNGINVPLSIKNNSLNAGEYTINEQSIHSTTSAGNAPNNSVIISSASPITQIVIAGGKEDGTSRVSTMQLFELKYCSSPDTDGDGIPDYLDLDSDNDGIPDIVEAGGIDTNGDGLVDYPTAGDPTSIVDLDGDGLSDMYDDTDTAGGTPNWVAGTPIANPDSDGDGIPDYLDLDSDNDGIPDLVEAGGIDTNGDGRVDNLTDIDQDGLADIHDENASNGSGDSGTALIKTDAAGNMIGGDGTSVDTDNDGIADHLDLDADNDGITDLMEAGGTDTNGDGRVDNNTDEDKDGLVDIYDENAADGPGADGTNGTALVQTDADGNMVSGNGSSIDTDSDGIPDHLDLDSDNDGIPDLVEAGGLDTDGNGHVDTSTDADKDGLVDTYDENAADGPGADGTNGTALIKTGLDGNTSGGDGESIDADSDGIPDHLDLDSDNDGIADIVEAGGVDTNGDGKVDDINPKTSQLLNDLDGDGLDDLYDVNSGTNTNAITYPDSDNDGIPDTKDLDSDNDGITDVIEAGGLDTNRDGIADDFVDTDNDGFNDLVDGDVGQDGTSENIDNVLIITGEDTGSDGTPNSYPSGDNDGDGKLNHIDIDADNDGIPDNIEAQTTSGYIAPSNPNGAMLDANKNGVDDNYEVGGIGLIPVNTDNKDNPDYLDSDSDNDGIPDIAENGDSENNAIIDINADTDGDGLNDIFDDNNDPENARVTVNDGSSTLNKVTTPSDLETAFGDEDNDFPENGDLDYRDIKDTDNDGVPDFYDLDDDNDGILDTDEGCGNLIINGDFELQDFSSATEFPNPINPGATDTYGTFIGKKFNTNTLTGWSYTQNLDGWVGGQSPSWSTSNYADAYSGNQYIDVLGNNDKSDGGLSNILSQTISTVPGNTYTLSFYWGEDIGHEAGQDVTLNVKVKDASSSNILDKTLTAIAEGAVNGVVGPKKWYHFTTVFVATTTETSLEFQASPPVPGSIGIGAALDLVSIFSNNCEDTDNDGIPNSLDLDSDNDGIPDLIEAGGEDTDGNGLVDDINDDGTLINDTNNDGLDDRYDVNNGGIAITNPDTDGDGIPDTLDLDSDNDGIPDVVEAGGTDNDGDGRADNFIDTDNDGFNDLVDGDVNGTTDDTKALIITGEDGNNDGIPDSYPNGDTDGDGILDNKDLDADNDGIPDLIEAGGIDTNGDGRVDEDTDVDNDGLADIYDTDASDGPGLDGTNGNALVKTDASGNMVDGDDNSVDTDGDGFPDHLDLDADNDGIPDLIEAGGVDINGDGRVDINLDADKDGLADIYDTDASDGPGLDGTNGNALVKTNDSGNMIGGNGNTVDTDGDGIPNHLDLDSDNDGIVDIIEAGGTDTNKDGKVEPTKDNDNDGFDDALDGNVNGTENSSNALITTGTGTNNDGIADTYTKGDADSDKLPNFLDIDADNDGIPDNIEGQTTAGYVSPSDKGTAMADTDKDGIDDRYDIDCTGANCAGVTGVYIIPENTDDTDNPDYLDLDSDNDNIPDIAENGHLLDVASGKDD</sequence>
<evidence type="ECO:0000313" key="2">
    <source>
        <dbReference type="EMBL" id="MDN3620741.1"/>
    </source>
</evidence>
<dbReference type="Gene3D" id="2.60.120.260">
    <property type="entry name" value="Galactose-binding domain-like"/>
    <property type="match status" value="1"/>
</dbReference>
<feature type="region of interest" description="Disordered" evidence="1">
    <location>
        <begin position="938"/>
        <end position="1043"/>
    </location>
</feature>
<dbReference type="InterPro" id="IPR028974">
    <property type="entry name" value="TSP_type-3_rpt"/>
</dbReference>
<dbReference type="InterPro" id="IPR018247">
    <property type="entry name" value="EF_Hand_1_Ca_BS"/>
</dbReference>
<evidence type="ECO:0000313" key="3">
    <source>
        <dbReference type="Proteomes" id="UP001228636"/>
    </source>
</evidence>
<gene>
    <name evidence="2" type="ORF">QWY81_14845</name>
</gene>
<dbReference type="EMBL" id="JAUFQH010000015">
    <property type="protein sequence ID" value="MDN3620741.1"/>
    <property type="molecule type" value="Genomic_DNA"/>
</dbReference>
<feature type="compositionally biased region" description="Basic and acidic residues" evidence="1">
    <location>
        <begin position="1356"/>
        <end position="1365"/>
    </location>
</feature>
<name>A0AAJ1VHJ6_9FLAO</name>
<feature type="region of interest" description="Disordered" evidence="1">
    <location>
        <begin position="1259"/>
        <end position="1303"/>
    </location>
</feature>
<feature type="compositionally biased region" description="Polar residues" evidence="1">
    <location>
        <begin position="1186"/>
        <end position="1195"/>
    </location>
</feature>
<dbReference type="PROSITE" id="PS00018">
    <property type="entry name" value="EF_HAND_1"/>
    <property type="match status" value="1"/>
</dbReference>
<dbReference type="GO" id="GO:0005509">
    <property type="term" value="F:calcium ion binding"/>
    <property type="evidence" value="ECO:0007669"/>
    <property type="project" value="InterPro"/>
</dbReference>
<feature type="region of interest" description="Disordered" evidence="1">
    <location>
        <begin position="2101"/>
        <end position="2124"/>
    </location>
</feature>
<evidence type="ECO:0008006" key="4">
    <source>
        <dbReference type="Google" id="ProtNLM"/>
    </source>
</evidence>
<dbReference type="Proteomes" id="UP001228636">
    <property type="component" value="Unassembled WGS sequence"/>
</dbReference>
<dbReference type="PANTHER" id="PTHR10199:SF119">
    <property type="entry name" value="RE20510P"/>
    <property type="match status" value="1"/>
</dbReference>
<reference evidence="2 3" key="1">
    <citation type="journal article" date="2014" name="Int. J. Syst. Evol. Microbiol.">
        <title>Complete genome sequence of Corynebacterium casei LMG S-19264T (=DSM 44701T), isolated from a smear-ripened cheese.</title>
        <authorList>
            <consortium name="US DOE Joint Genome Institute (JGI-PGF)"/>
            <person name="Walter F."/>
            <person name="Albersmeier A."/>
            <person name="Kalinowski J."/>
            <person name="Ruckert C."/>
        </authorList>
    </citation>
    <scope>NUCLEOTIDE SEQUENCE [LARGE SCALE GENOMIC DNA]</scope>
    <source>
        <strain evidence="2 3">CECT 8670</strain>
    </source>
</reference>
<feature type="region of interest" description="Disordered" evidence="1">
    <location>
        <begin position="1324"/>
        <end position="1365"/>
    </location>
</feature>